<evidence type="ECO:0000313" key="3">
    <source>
        <dbReference type="Proteomes" id="UP000042527"/>
    </source>
</evidence>
<keyword evidence="3" id="KW-1185">Reference proteome</keyword>
<reference evidence="2 4" key="3">
    <citation type="submission" date="2019-08" db="EMBL/GenBank/DDBJ databases">
        <authorList>
            <person name="Kuhnert P."/>
        </authorList>
    </citation>
    <scope>NUCLEOTIDE SEQUENCE [LARGE SCALE GENOMIC DNA]</scope>
    <source>
        <strain evidence="2 4">B36.5</strain>
    </source>
</reference>
<dbReference type="AlphaFoldDB" id="A0A0B7GT62"/>
<dbReference type="RefSeq" id="WP_044634567.1">
    <property type="nucleotide sequence ID" value="NZ_CDNC01000012.1"/>
</dbReference>
<organism evidence="1 3">
    <name type="scientific">Treponema phagedenis</name>
    <dbReference type="NCBI Taxonomy" id="162"/>
    <lineage>
        <taxon>Bacteria</taxon>
        <taxon>Pseudomonadati</taxon>
        <taxon>Spirochaetota</taxon>
        <taxon>Spirochaetia</taxon>
        <taxon>Spirochaetales</taxon>
        <taxon>Treponemataceae</taxon>
        <taxon>Treponema</taxon>
    </lineage>
</organism>
<reference evidence="1" key="1">
    <citation type="submission" date="2015-01" db="EMBL/GenBank/DDBJ databases">
        <authorList>
            <person name="Xiang T."/>
            <person name="Song Y."/>
            <person name="Huang L."/>
            <person name="Wang B."/>
            <person name="Wu P."/>
        </authorList>
    </citation>
    <scope>NUCLEOTIDE SEQUENCE [LARGE SCALE GENOMIC DNA]</scope>
    <source>
        <strain evidence="1">V1</strain>
    </source>
</reference>
<dbReference type="EMBL" id="CDNC01000012">
    <property type="protein sequence ID" value="CEM61663.1"/>
    <property type="molecule type" value="Genomic_DNA"/>
</dbReference>
<evidence type="ECO:0000313" key="2">
    <source>
        <dbReference type="EMBL" id="QEJ98626.1"/>
    </source>
</evidence>
<gene>
    <name evidence="2" type="ORF">FUT82_11865</name>
    <name evidence="1" type="ORF">TPHV1_20200</name>
</gene>
<evidence type="ECO:0000313" key="4">
    <source>
        <dbReference type="Proteomes" id="UP000323594"/>
    </source>
</evidence>
<dbReference type="EMBL" id="CP042817">
    <property type="protein sequence ID" value="QEJ98626.1"/>
    <property type="molecule type" value="Genomic_DNA"/>
</dbReference>
<name>A0A0B7GT62_TREPH</name>
<evidence type="ECO:0000313" key="1">
    <source>
        <dbReference type="EMBL" id="CEM61663.1"/>
    </source>
</evidence>
<sequence>MDAGTKYLKQLIQTFSDMTVEEYEKLYKETMVQTDSFPKILTEGVPLIDEYLKEKEHKALGIVYMYMYQDIKKERINMSEPTLKINEILSSIKENTGRKKTKPSIFQKPVALVKKSMTSLPNDFYKTMKDVYNENTEYLFNTSRI</sequence>
<dbReference type="GeneID" id="57753340"/>
<dbReference type="Proteomes" id="UP000042527">
    <property type="component" value="Unassembled WGS sequence"/>
</dbReference>
<protein>
    <submittedName>
        <fullName evidence="1">Uncharacterized protein</fullName>
    </submittedName>
</protein>
<accession>A0A0B7GT62</accession>
<proteinExistence type="predicted"/>
<dbReference type="Proteomes" id="UP000323594">
    <property type="component" value="Chromosome"/>
</dbReference>
<reference evidence="3" key="2">
    <citation type="submission" date="2015-01" db="EMBL/GenBank/DDBJ databases">
        <authorList>
            <person name="Manzoor Shahid"/>
            <person name="Zubair Saima"/>
        </authorList>
    </citation>
    <scope>NUCLEOTIDE SEQUENCE [LARGE SCALE GENOMIC DNA]</scope>
    <source>
        <strain evidence="3">V1</strain>
    </source>
</reference>